<protein>
    <submittedName>
        <fullName evidence="9">Lipopolysaccharide biosynthesis protein</fullName>
    </submittedName>
</protein>
<sequence>MPNTISEKDADFIHQTSVNSDEIDLRELFSVLWAGKVVIIAITFLFAVGAVGLALWMPNIYKSEATLAPAEESQGGGLSALAGQFGGLASLAGVNLGKGNTDKTGLAIEVLKSRKFTSDFIANHRILPVLMAVKKWDSSSNKISFDSDIYNSEENTWVREVKPPKAPEPSMQEAYKEFSKILSVSEDKDSGLVTIAVEHKSPYVAKQWVEWLINDINQVMKERDVEEAKRSTVYLEKQIEQTNVADIRSVLYKLVEEQAKTIMFAEVRNEYIFKTIDPAVVPEEKFKPKRALICVLGTFLGGMLAVFIVLVRYFLRK</sequence>
<keyword evidence="3 6" id="KW-0812">Transmembrane</keyword>
<comment type="caution">
    <text evidence="9">The sequence shown here is derived from an EMBL/GenBank/DDBJ whole genome shotgun (WGS) entry which is preliminary data.</text>
</comment>
<evidence type="ECO:0000256" key="2">
    <source>
        <dbReference type="ARBA" id="ARBA00022475"/>
    </source>
</evidence>
<dbReference type="RefSeq" id="WP_037443816.1">
    <property type="nucleotide sequence ID" value="NZ_JPEO01000011.1"/>
</dbReference>
<dbReference type="InterPro" id="IPR003856">
    <property type="entry name" value="LPS_length_determ_N"/>
</dbReference>
<feature type="domain" description="Polysaccharide chain length determinant N-terminal" evidence="7">
    <location>
        <begin position="21"/>
        <end position="123"/>
    </location>
</feature>
<dbReference type="InterPro" id="IPR032807">
    <property type="entry name" value="GNVR"/>
</dbReference>
<feature type="transmembrane region" description="Helical" evidence="6">
    <location>
        <begin position="33"/>
        <end position="56"/>
    </location>
</feature>
<dbReference type="Pfam" id="PF02706">
    <property type="entry name" value="Wzz"/>
    <property type="match status" value="1"/>
</dbReference>
<dbReference type="STRING" id="1515746.HR45_13790"/>
<evidence type="ECO:0000256" key="5">
    <source>
        <dbReference type="ARBA" id="ARBA00023136"/>
    </source>
</evidence>
<keyword evidence="2" id="KW-1003">Cell membrane</keyword>
<accession>A0A094JFT8</accession>
<evidence type="ECO:0000259" key="7">
    <source>
        <dbReference type="Pfam" id="PF02706"/>
    </source>
</evidence>
<feature type="transmembrane region" description="Helical" evidence="6">
    <location>
        <begin position="291"/>
        <end position="315"/>
    </location>
</feature>
<dbReference type="AlphaFoldDB" id="A0A094JFT8"/>
<reference evidence="9 10" key="1">
    <citation type="submission" date="2014-06" db="EMBL/GenBank/DDBJ databases">
        <title>Shewanella sp. YQH10.</title>
        <authorList>
            <person name="Liu Y."/>
            <person name="Zeng R."/>
        </authorList>
    </citation>
    <scope>NUCLEOTIDE SEQUENCE [LARGE SCALE GENOMIC DNA]</scope>
    <source>
        <strain evidence="9 10">YQH10</strain>
    </source>
</reference>
<evidence type="ECO:0000313" key="9">
    <source>
        <dbReference type="EMBL" id="KFZ36869.1"/>
    </source>
</evidence>
<keyword evidence="4 6" id="KW-1133">Transmembrane helix</keyword>
<dbReference type="EMBL" id="JPEO01000011">
    <property type="protein sequence ID" value="KFZ36869.1"/>
    <property type="molecule type" value="Genomic_DNA"/>
</dbReference>
<dbReference type="Pfam" id="PF13807">
    <property type="entry name" value="GNVR"/>
    <property type="match status" value="1"/>
</dbReference>
<evidence type="ECO:0000256" key="6">
    <source>
        <dbReference type="SAM" id="Phobius"/>
    </source>
</evidence>
<dbReference type="InterPro" id="IPR050445">
    <property type="entry name" value="Bact_polysacc_biosynth/exp"/>
</dbReference>
<evidence type="ECO:0000313" key="10">
    <source>
        <dbReference type="Proteomes" id="UP000029264"/>
    </source>
</evidence>
<dbReference type="Proteomes" id="UP000029264">
    <property type="component" value="Unassembled WGS sequence"/>
</dbReference>
<feature type="domain" description="Tyrosine-protein kinase G-rich" evidence="8">
    <location>
        <begin position="274"/>
        <end position="313"/>
    </location>
</feature>
<evidence type="ECO:0000256" key="3">
    <source>
        <dbReference type="ARBA" id="ARBA00022692"/>
    </source>
</evidence>
<evidence type="ECO:0000256" key="4">
    <source>
        <dbReference type="ARBA" id="ARBA00022989"/>
    </source>
</evidence>
<dbReference type="GO" id="GO:0004713">
    <property type="term" value="F:protein tyrosine kinase activity"/>
    <property type="evidence" value="ECO:0007669"/>
    <property type="project" value="TreeGrafter"/>
</dbReference>
<dbReference type="PANTHER" id="PTHR32309">
    <property type="entry name" value="TYROSINE-PROTEIN KINASE"/>
    <property type="match status" value="1"/>
</dbReference>
<evidence type="ECO:0000256" key="1">
    <source>
        <dbReference type="ARBA" id="ARBA00004651"/>
    </source>
</evidence>
<evidence type="ECO:0000259" key="8">
    <source>
        <dbReference type="Pfam" id="PF13807"/>
    </source>
</evidence>
<dbReference type="GO" id="GO:0005886">
    <property type="term" value="C:plasma membrane"/>
    <property type="evidence" value="ECO:0007669"/>
    <property type="project" value="UniProtKB-SubCell"/>
</dbReference>
<name>A0A094JFT8_9GAMM</name>
<dbReference type="PANTHER" id="PTHR32309:SF13">
    <property type="entry name" value="FERRIC ENTEROBACTIN TRANSPORT PROTEIN FEPE"/>
    <property type="match status" value="1"/>
</dbReference>
<organism evidence="9 10">
    <name type="scientific">Shewanella mangrovi</name>
    <dbReference type="NCBI Taxonomy" id="1515746"/>
    <lineage>
        <taxon>Bacteria</taxon>
        <taxon>Pseudomonadati</taxon>
        <taxon>Pseudomonadota</taxon>
        <taxon>Gammaproteobacteria</taxon>
        <taxon>Alteromonadales</taxon>
        <taxon>Shewanellaceae</taxon>
        <taxon>Shewanella</taxon>
    </lineage>
</organism>
<comment type="subcellular location">
    <subcellularLocation>
        <location evidence="1">Cell membrane</location>
        <topology evidence="1">Multi-pass membrane protein</topology>
    </subcellularLocation>
</comment>
<keyword evidence="5 6" id="KW-0472">Membrane</keyword>
<proteinExistence type="predicted"/>
<dbReference type="eggNOG" id="COG3765">
    <property type="taxonomic scope" value="Bacteria"/>
</dbReference>
<keyword evidence="10" id="KW-1185">Reference proteome</keyword>
<dbReference type="OrthoDB" id="9775724at2"/>
<gene>
    <name evidence="9" type="ORF">HR45_13790</name>
</gene>